<gene>
    <name evidence="20" type="ORF">SY83_18875</name>
</gene>
<dbReference type="PATRIC" id="fig|1178515.4.peg.3812"/>
<dbReference type="InterPro" id="IPR050765">
    <property type="entry name" value="Riboflavin_Biosynth_HTPR"/>
</dbReference>
<keyword evidence="21" id="KW-1185">Reference proteome</keyword>
<dbReference type="Pfam" id="PF01872">
    <property type="entry name" value="RibD_C"/>
    <property type="match status" value="1"/>
</dbReference>
<dbReference type="UniPathway" id="UPA00275">
    <property type="reaction ID" value="UER00401"/>
</dbReference>
<reference evidence="20 21" key="1">
    <citation type="submission" date="2015-01" db="EMBL/GenBank/DDBJ databases">
        <title>Paenibacillus swuensis/DY6/whole genome sequencing.</title>
        <authorList>
            <person name="Kim M.K."/>
            <person name="Srinivasan S."/>
            <person name="Lee J.-J."/>
        </authorList>
    </citation>
    <scope>NUCLEOTIDE SEQUENCE [LARGE SCALE GENOMIC DNA]</scope>
    <source>
        <strain evidence="20 21">DY6</strain>
    </source>
</reference>
<keyword evidence="8 15" id="KW-0378">Hydrolase</keyword>
<dbReference type="GO" id="GO:0008703">
    <property type="term" value="F:5-amino-6-(5-phosphoribosylamino)uracil reductase activity"/>
    <property type="evidence" value="ECO:0007669"/>
    <property type="project" value="UniProtKB-EC"/>
</dbReference>
<feature type="binding site" evidence="17">
    <location>
        <position position="171"/>
    </location>
    <ligand>
        <name>substrate</name>
    </ligand>
</feature>
<evidence type="ECO:0000256" key="10">
    <source>
        <dbReference type="ARBA" id="ARBA00022857"/>
    </source>
</evidence>
<dbReference type="NCBIfam" id="TIGR00227">
    <property type="entry name" value="ribD_Cterm"/>
    <property type="match status" value="1"/>
</dbReference>
<dbReference type="OrthoDB" id="9800865at2"/>
<feature type="binding site" evidence="17">
    <location>
        <position position="225"/>
    </location>
    <ligand>
        <name>NADP(+)</name>
        <dbReference type="ChEBI" id="CHEBI:58349"/>
    </ligand>
</feature>
<dbReference type="PANTHER" id="PTHR38011:SF7">
    <property type="entry name" value="2,5-DIAMINO-6-RIBOSYLAMINO-4(3H)-PYRIMIDINONE 5'-PHOSPHATE REDUCTASE"/>
    <property type="match status" value="1"/>
</dbReference>
<feature type="binding site" evidence="17">
    <location>
        <position position="295"/>
    </location>
    <ligand>
        <name>substrate</name>
    </ligand>
</feature>
<keyword evidence="10 15" id="KW-0521">NADP</keyword>
<dbReference type="NCBIfam" id="TIGR00326">
    <property type="entry name" value="eubact_ribD"/>
    <property type="match status" value="1"/>
</dbReference>
<dbReference type="Pfam" id="PF00383">
    <property type="entry name" value="dCMP_cyt_deam_1"/>
    <property type="match status" value="1"/>
</dbReference>
<feature type="binding site" evidence="18">
    <location>
        <position position="78"/>
    </location>
    <ligand>
        <name>Zn(2+)</name>
        <dbReference type="ChEBI" id="CHEBI:29105"/>
        <note>catalytic</note>
    </ligand>
</feature>
<dbReference type="SUPFAM" id="SSF53927">
    <property type="entry name" value="Cytidine deaminase-like"/>
    <property type="match status" value="1"/>
</dbReference>
<dbReference type="EC" id="1.1.1.193" evidence="15"/>
<evidence type="ECO:0000256" key="5">
    <source>
        <dbReference type="ARBA" id="ARBA00007417"/>
    </source>
</evidence>
<dbReference type="EMBL" id="CP011388">
    <property type="protein sequence ID" value="ANE49032.1"/>
    <property type="molecule type" value="Genomic_DNA"/>
</dbReference>
<evidence type="ECO:0000256" key="1">
    <source>
        <dbReference type="ARBA" id="ARBA00002151"/>
    </source>
</evidence>
<dbReference type="SUPFAM" id="SSF53597">
    <property type="entry name" value="Dihydrofolate reductase-like"/>
    <property type="match status" value="1"/>
</dbReference>
<sequence>MDTLNDEFYMKLAVQMAASAQGQTGVNPVVGCVLVKDGRVVGMGAHLQMGTAHAEVHALDMAGALAEGATAYVTLEPCSHHGRTPPCAERLIADRVKRVVIATTDPNPLVAGRGVELLRAHGVQVDVGVMEAEARELNEAFNKYIVTRMPFVTLKTASTLDGKIATRTGQSKWISGEASREAVHTLRHRHQAIMVGATTVALDDPQLTTRLPVPGLHPIRVVVDSTLRIPLDARVVTDGLAPTIVLTTERAAPAKAAALAARGVTVLRCGDAPRVDLALAMRALSEREIGSVLLEGGGQLNGAMLSARLVDKIVMFIAPKIVGGASAPGSFSFEGYDSMDEAVVLDRVAMKPYGEDLCLSGYPRYAERASVTSKEVE</sequence>
<feature type="active site" description="Proton donor" evidence="16">
    <location>
        <position position="55"/>
    </location>
</feature>
<comment type="similarity">
    <text evidence="4 15">In the N-terminal section; belongs to the cytidine and deoxycytidylate deaminase family.</text>
</comment>
<dbReference type="InterPro" id="IPR016193">
    <property type="entry name" value="Cytidine_deaminase-like"/>
</dbReference>
<feature type="binding site" evidence="17">
    <location>
        <position position="199"/>
    </location>
    <ligand>
        <name>NADP(+)</name>
        <dbReference type="ChEBI" id="CHEBI:58349"/>
    </ligand>
</feature>
<dbReference type="GO" id="GO:0050661">
    <property type="term" value="F:NADP binding"/>
    <property type="evidence" value="ECO:0007669"/>
    <property type="project" value="InterPro"/>
</dbReference>
<evidence type="ECO:0000256" key="4">
    <source>
        <dbReference type="ARBA" id="ARBA00005259"/>
    </source>
</evidence>
<evidence type="ECO:0000256" key="17">
    <source>
        <dbReference type="PIRSR" id="PIRSR006769-2"/>
    </source>
</evidence>
<feature type="binding site" evidence="17">
    <location>
        <position position="210"/>
    </location>
    <ligand>
        <name>substrate</name>
    </ligand>
</feature>
<evidence type="ECO:0000256" key="2">
    <source>
        <dbReference type="ARBA" id="ARBA00004882"/>
    </source>
</evidence>
<keyword evidence="9 15" id="KW-0862">Zinc</keyword>
<evidence type="ECO:0000256" key="6">
    <source>
        <dbReference type="ARBA" id="ARBA00022619"/>
    </source>
</evidence>
<accession>A0A172TPX9</accession>
<dbReference type="PROSITE" id="PS00903">
    <property type="entry name" value="CYT_DCMP_DEAMINASES_1"/>
    <property type="match status" value="1"/>
</dbReference>
<comment type="function">
    <text evidence="1 15">Converts 2,5-diamino-6-(ribosylamino)-4(3h)-pyrimidinone 5'-phosphate into 5-amino-6-(ribosylamino)-2,4(1h,3h)-pyrimidinedione 5'-phosphate.</text>
</comment>
<dbReference type="Gene3D" id="3.40.140.10">
    <property type="entry name" value="Cytidine Deaminase, domain 2"/>
    <property type="match status" value="1"/>
</dbReference>
<comment type="pathway">
    <text evidence="3 15">Cofactor biosynthesis; riboflavin biosynthesis; 5-amino-6-(D-ribitylamino)uracil from GTP: step 3/4.</text>
</comment>
<feature type="binding site" evidence="17">
    <location>
        <position position="203"/>
    </location>
    <ligand>
        <name>substrate</name>
    </ligand>
</feature>
<feature type="binding site" evidence="17">
    <location>
        <position position="207"/>
    </location>
    <ligand>
        <name>substrate</name>
    </ligand>
</feature>
<evidence type="ECO:0000256" key="13">
    <source>
        <dbReference type="ARBA" id="ARBA00049861"/>
    </source>
</evidence>
<dbReference type="InterPro" id="IPR002125">
    <property type="entry name" value="CMP_dCMP_dom"/>
</dbReference>
<dbReference type="PIRSF" id="PIRSF006769">
    <property type="entry name" value="RibD"/>
    <property type="match status" value="1"/>
</dbReference>
<evidence type="ECO:0000256" key="15">
    <source>
        <dbReference type="PIRNR" id="PIRNR006769"/>
    </source>
</evidence>
<dbReference type="Gene3D" id="3.40.430.10">
    <property type="entry name" value="Dihydrofolate Reductase, subunit A"/>
    <property type="match status" value="1"/>
</dbReference>
<comment type="catalytic activity">
    <reaction evidence="14 15">
        <text>2,5-diamino-6-hydroxy-4-(5-phosphoribosylamino)-pyrimidine + H2O + H(+) = 5-amino-6-(5-phospho-D-ribosylamino)uracil + NH4(+)</text>
        <dbReference type="Rhea" id="RHEA:21868"/>
        <dbReference type="ChEBI" id="CHEBI:15377"/>
        <dbReference type="ChEBI" id="CHEBI:15378"/>
        <dbReference type="ChEBI" id="CHEBI:28938"/>
        <dbReference type="ChEBI" id="CHEBI:58453"/>
        <dbReference type="ChEBI" id="CHEBI:58614"/>
        <dbReference type="EC" id="3.5.4.26"/>
    </reaction>
</comment>
<dbReference type="GO" id="GO:0008270">
    <property type="term" value="F:zinc ion binding"/>
    <property type="evidence" value="ECO:0007669"/>
    <property type="project" value="InterPro"/>
</dbReference>
<dbReference type="InterPro" id="IPR002734">
    <property type="entry name" value="RibDG_C"/>
</dbReference>
<keyword evidence="7 15" id="KW-0479">Metal-binding</keyword>
<organism evidence="20 21">
    <name type="scientific">Paenibacillus swuensis</name>
    <dbReference type="NCBI Taxonomy" id="1178515"/>
    <lineage>
        <taxon>Bacteria</taxon>
        <taxon>Bacillati</taxon>
        <taxon>Bacillota</taxon>
        <taxon>Bacilli</taxon>
        <taxon>Bacillales</taxon>
        <taxon>Paenibacillaceae</taxon>
        <taxon>Paenibacillus</taxon>
    </lineage>
</organism>
<dbReference type="InterPro" id="IPR011549">
    <property type="entry name" value="RibD_C"/>
</dbReference>
<dbReference type="InterPro" id="IPR024072">
    <property type="entry name" value="DHFR-like_dom_sf"/>
</dbReference>
<comment type="similarity">
    <text evidence="5 15">In the C-terminal section; belongs to the HTP reductase family.</text>
</comment>
<comment type="catalytic activity">
    <reaction evidence="13 15">
        <text>5-amino-6-(5-phospho-D-ribitylamino)uracil + NADP(+) = 5-amino-6-(5-phospho-D-ribosylamino)uracil + NADPH + H(+)</text>
        <dbReference type="Rhea" id="RHEA:17845"/>
        <dbReference type="ChEBI" id="CHEBI:15378"/>
        <dbReference type="ChEBI" id="CHEBI:57783"/>
        <dbReference type="ChEBI" id="CHEBI:58349"/>
        <dbReference type="ChEBI" id="CHEBI:58421"/>
        <dbReference type="ChEBI" id="CHEBI:58453"/>
        <dbReference type="EC" id="1.1.1.193"/>
    </reaction>
</comment>
<proteinExistence type="inferred from homology"/>
<dbReference type="RefSeq" id="WP_068611206.1">
    <property type="nucleotide sequence ID" value="NZ_CP011388.1"/>
</dbReference>
<feature type="binding site" evidence="18">
    <location>
        <position position="53"/>
    </location>
    <ligand>
        <name>Zn(2+)</name>
        <dbReference type="ChEBI" id="CHEBI:29105"/>
        <note>catalytic</note>
    </ligand>
</feature>
<feature type="binding site" evidence="17">
    <location>
        <position position="187"/>
    </location>
    <ligand>
        <name>substrate</name>
    </ligand>
</feature>
<evidence type="ECO:0000256" key="14">
    <source>
        <dbReference type="ARBA" id="ARBA00049886"/>
    </source>
</evidence>
<feature type="binding site" evidence="17">
    <location>
        <position position="173"/>
    </location>
    <ligand>
        <name>NADP(+)</name>
        <dbReference type="ChEBI" id="CHEBI:58349"/>
    </ligand>
</feature>
<feature type="binding site" evidence="18">
    <location>
        <position position="87"/>
    </location>
    <ligand>
        <name>Zn(2+)</name>
        <dbReference type="ChEBI" id="CHEBI:29105"/>
        <note>catalytic</note>
    </ligand>
</feature>
<evidence type="ECO:0000256" key="9">
    <source>
        <dbReference type="ARBA" id="ARBA00022833"/>
    </source>
</evidence>
<dbReference type="EC" id="3.5.4.26" evidence="15"/>
<dbReference type="CDD" id="cd01284">
    <property type="entry name" value="Riboflavin_deaminase-reductase"/>
    <property type="match status" value="1"/>
</dbReference>
<evidence type="ECO:0000256" key="12">
    <source>
        <dbReference type="ARBA" id="ARBA00023268"/>
    </source>
</evidence>
<feature type="binding site" evidence="17">
    <location>
        <position position="157"/>
    </location>
    <ligand>
        <name>NADP(+)</name>
        <dbReference type="ChEBI" id="CHEBI:58349"/>
    </ligand>
</feature>
<dbReference type="STRING" id="1178515.SY83_18875"/>
<dbReference type="PROSITE" id="PS51747">
    <property type="entry name" value="CYT_DCMP_DEAMINASES_2"/>
    <property type="match status" value="1"/>
</dbReference>
<evidence type="ECO:0000256" key="8">
    <source>
        <dbReference type="ARBA" id="ARBA00022801"/>
    </source>
</evidence>
<feature type="domain" description="CMP/dCMP-type deaminase" evidence="19">
    <location>
        <begin position="4"/>
        <end position="126"/>
    </location>
</feature>
<comment type="pathway">
    <text evidence="2 15">Cofactor biosynthesis; riboflavin biosynthesis; 5-amino-6-(D-ribitylamino)uracil from GTP: step 2/4.</text>
</comment>
<dbReference type="GO" id="GO:0008835">
    <property type="term" value="F:diaminohydroxyphosphoribosylaminopyrimidine deaminase activity"/>
    <property type="evidence" value="ECO:0007669"/>
    <property type="project" value="UniProtKB-EC"/>
</dbReference>
<dbReference type="GO" id="GO:0009231">
    <property type="term" value="P:riboflavin biosynthetic process"/>
    <property type="evidence" value="ECO:0007669"/>
    <property type="project" value="UniProtKB-UniPathway"/>
</dbReference>
<name>A0A172TPX9_9BACL</name>
<dbReference type="FunFam" id="3.40.140.10:FF:000025">
    <property type="entry name" value="Riboflavin biosynthesis protein RibD"/>
    <property type="match status" value="1"/>
</dbReference>
<dbReference type="AlphaFoldDB" id="A0A172TPX9"/>
<evidence type="ECO:0000313" key="21">
    <source>
        <dbReference type="Proteomes" id="UP000076927"/>
    </source>
</evidence>
<dbReference type="InterPro" id="IPR016192">
    <property type="entry name" value="APOBEC/CMP_deaminase_Zn-bd"/>
</dbReference>
<feature type="binding site" evidence="17">
    <location>
        <begin position="297"/>
        <end position="303"/>
    </location>
    <ligand>
        <name>NADP(+)</name>
        <dbReference type="ChEBI" id="CHEBI:58349"/>
    </ligand>
</feature>
<dbReference type="KEGG" id="pswu:SY83_18875"/>
<dbReference type="InterPro" id="IPR004794">
    <property type="entry name" value="Eubact_RibD"/>
</dbReference>
<dbReference type="Proteomes" id="UP000076927">
    <property type="component" value="Chromosome"/>
</dbReference>
<evidence type="ECO:0000256" key="7">
    <source>
        <dbReference type="ARBA" id="ARBA00022723"/>
    </source>
</evidence>
<evidence type="ECO:0000256" key="16">
    <source>
        <dbReference type="PIRSR" id="PIRSR006769-1"/>
    </source>
</evidence>
<evidence type="ECO:0000259" key="19">
    <source>
        <dbReference type="PROSITE" id="PS51747"/>
    </source>
</evidence>
<keyword evidence="6 15" id="KW-0686">Riboflavin biosynthesis</keyword>
<evidence type="ECO:0000256" key="3">
    <source>
        <dbReference type="ARBA" id="ARBA00004910"/>
    </source>
</evidence>
<evidence type="ECO:0000256" key="18">
    <source>
        <dbReference type="PIRSR" id="PIRSR006769-3"/>
    </source>
</evidence>
<comment type="cofactor">
    <cofactor evidence="15 18">
        <name>Zn(2+)</name>
        <dbReference type="ChEBI" id="CHEBI:29105"/>
    </cofactor>
    <text evidence="15 18">Binds 1 zinc ion.</text>
</comment>
<keyword evidence="11 15" id="KW-0560">Oxidoreductase</keyword>
<keyword evidence="12" id="KW-0511">Multifunctional enzyme</keyword>
<protein>
    <recommendedName>
        <fullName evidence="15">Riboflavin biosynthesis protein RibD</fullName>
    </recommendedName>
    <domain>
        <recommendedName>
            <fullName evidence="15">Diaminohydroxyphosphoribosylaminopyrimidine deaminase</fullName>
            <shortName evidence="15">DRAP deaminase</shortName>
            <ecNumber evidence="15">3.5.4.26</ecNumber>
        </recommendedName>
        <alternativeName>
            <fullName evidence="15">Riboflavin-specific deaminase</fullName>
        </alternativeName>
    </domain>
    <domain>
        <recommendedName>
            <fullName evidence="15">5-amino-6-(5-phosphoribosylamino)uracil reductase</fullName>
            <ecNumber evidence="15">1.1.1.193</ecNumber>
        </recommendedName>
        <alternativeName>
            <fullName evidence="15">HTP reductase</fullName>
        </alternativeName>
    </domain>
</protein>
<evidence type="ECO:0000256" key="11">
    <source>
        <dbReference type="ARBA" id="ARBA00023002"/>
    </source>
</evidence>
<dbReference type="PANTHER" id="PTHR38011">
    <property type="entry name" value="DIHYDROFOLATE REDUCTASE FAMILY PROTEIN (AFU_ORTHOLOGUE AFUA_8G06820)"/>
    <property type="match status" value="1"/>
</dbReference>
<evidence type="ECO:0000313" key="20">
    <source>
        <dbReference type="EMBL" id="ANE49032.1"/>
    </source>
</evidence>